<accession>A0A1L5P8G3</accession>
<protein>
    <submittedName>
        <fullName evidence="1">Uncharacterized protein</fullName>
    </submittedName>
</protein>
<gene>
    <name evidence="1" type="ORF">AM571_CH03650</name>
</gene>
<reference evidence="1 2" key="1">
    <citation type="submission" date="2016-09" db="EMBL/GenBank/DDBJ databases">
        <title>The complete genome sequences of Rhizobium gallicum, symbiovars gallicum and phaseoli, symbionts associated to common bean (Phaseolus vulgaris).</title>
        <authorList>
            <person name="Bustos P."/>
            <person name="Santamaria R.I."/>
            <person name="Perez-Carrascal O.M."/>
            <person name="Juarez S."/>
            <person name="Lozano L."/>
            <person name="Martinez-Flores I."/>
            <person name="Martinez-Romero E."/>
            <person name="Cevallos M."/>
            <person name="Romero D."/>
            <person name="Davila G."/>
            <person name="Gonzalez V."/>
        </authorList>
    </citation>
    <scope>NUCLEOTIDE SEQUENCE [LARGE SCALE GENOMIC DNA]</scope>
    <source>
        <strain evidence="1 2">8C-3</strain>
    </source>
</reference>
<dbReference type="AlphaFoldDB" id="A0A1L5P8G3"/>
<sequence length="54" mass="6038">MAIEPQAFHGFLCLKRIVTALTRKVRMYLNGALAWASTGHDLVDVTIKFFVALC</sequence>
<organism evidence="1 2">
    <name type="scientific">Rhizobium etli 8C-3</name>
    <dbReference type="NCBI Taxonomy" id="538025"/>
    <lineage>
        <taxon>Bacteria</taxon>
        <taxon>Pseudomonadati</taxon>
        <taxon>Pseudomonadota</taxon>
        <taxon>Alphaproteobacteria</taxon>
        <taxon>Hyphomicrobiales</taxon>
        <taxon>Rhizobiaceae</taxon>
        <taxon>Rhizobium/Agrobacterium group</taxon>
        <taxon>Rhizobium</taxon>
    </lineage>
</organism>
<evidence type="ECO:0000313" key="1">
    <source>
        <dbReference type="EMBL" id="APO76441.1"/>
    </source>
</evidence>
<dbReference type="Proteomes" id="UP000185109">
    <property type="component" value="Chromosome"/>
</dbReference>
<dbReference type="EMBL" id="CP017241">
    <property type="protein sequence ID" value="APO76441.1"/>
    <property type="molecule type" value="Genomic_DNA"/>
</dbReference>
<proteinExistence type="predicted"/>
<evidence type="ECO:0000313" key="2">
    <source>
        <dbReference type="Proteomes" id="UP000185109"/>
    </source>
</evidence>
<name>A0A1L5P8G3_RHIET</name>